<keyword evidence="9" id="KW-1185">Reference proteome</keyword>
<feature type="chain" id="PRO_5007898514" description="PDZ domain-containing protein" evidence="6">
    <location>
        <begin position="29"/>
        <end position="481"/>
    </location>
</feature>
<evidence type="ECO:0000256" key="5">
    <source>
        <dbReference type="RuleBase" id="RU004404"/>
    </source>
</evidence>
<dbReference type="InterPro" id="IPR001478">
    <property type="entry name" value="PDZ"/>
</dbReference>
<evidence type="ECO:0000256" key="2">
    <source>
        <dbReference type="ARBA" id="ARBA00022670"/>
    </source>
</evidence>
<reference evidence="8 9" key="1">
    <citation type="submission" date="2016-03" db="EMBL/GenBank/DDBJ databases">
        <title>Draft genome sequence of Paenibacillus glacialis DSM 22343.</title>
        <authorList>
            <person name="Shin S.-K."/>
            <person name="Yi H."/>
        </authorList>
    </citation>
    <scope>NUCLEOTIDE SEQUENCE [LARGE SCALE GENOMIC DNA]</scope>
    <source>
        <strain evidence="8 9">DSM 22343</strain>
    </source>
</reference>
<dbReference type="GO" id="GO:0008236">
    <property type="term" value="F:serine-type peptidase activity"/>
    <property type="evidence" value="ECO:0007669"/>
    <property type="project" value="UniProtKB-KW"/>
</dbReference>
<evidence type="ECO:0000313" key="9">
    <source>
        <dbReference type="Proteomes" id="UP000076967"/>
    </source>
</evidence>
<dbReference type="InterPro" id="IPR005151">
    <property type="entry name" value="Tail-specific_protease"/>
</dbReference>
<dbReference type="Pfam" id="PF03572">
    <property type="entry name" value="Peptidase_S41"/>
    <property type="match status" value="1"/>
</dbReference>
<dbReference type="Pfam" id="PF13180">
    <property type="entry name" value="PDZ_2"/>
    <property type="match status" value="1"/>
</dbReference>
<dbReference type="SMART" id="SM00245">
    <property type="entry name" value="TSPc"/>
    <property type="match status" value="1"/>
</dbReference>
<evidence type="ECO:0000313" key="8">
    <source>
        <dbReference type="EMBL" id="OAB42439.1"/>
    </source>
</evidence>
<dbReference type="InterPro" id="IPR029045">
    <property type="entry name" value="ClpP/crotonase-like_dom_sf"/>
</dbReference>
<dbReference type="PANTHER" id="PTHR32060">
    <property type="entry name" value="TAIL-SPECIFIC PROTEASE"/>
    <property type="match status" value="1"/>
</dbReference>
<dbReference type="SUPFAM" id="SSF50156">
    <property type="entry name" value="PDZ domain-like"/>
    <property type="match status" value="1"/>
</dbReference>
<feature type="signal peptide" evidence="6">
    <location>
        <begin position="1"/>
        <end position="28"/>
    </location>
</feature>
<dbReference type="InterPro" id="IPR036034">
    <property type="entry name" value="PDZ_sf"/>
</dbReference>
<keyword evidence="3 5" id="KW-0378">Hydrolase</keyword>
<protein>
    <recommendedName>
        <fullName evidence="7">PDZ domain-containing protein</fullName>
    </recommendedName>
</protein>
<dbReference type="InterPro" id="IPR004447">
    <property type="entry name" value="Peptidase_S41A"/>
</dbReference>
<dbReference type="Gene3D" id="3.90.226.10">
    <property type="entry name" value="2-enoyl-CoA Hydratase, Chain A, domain 1"/>
    <property type="match status" value="1"/>
</dbReference>
<feature type="domain" description="PDZ" evidence="7">
    <location>
        <begin position="94"/>
        <end position="142"/>
    </location>
</feature>
<dbReference type="SUPFAM" id="SSF52096">
    <property type="entry name" value="ClpP/crotonase"/>
    <property type="match status" value="1"/>
</dbReference>
<evidence type="ECO:0000259" key="7">
    <source>
        <dbReference type="PROSITE" id="PS50106"/>
    </source>
</evidence>
<evidence type="ECO:0000256" key="6">
    <source>
        <dbReference type="SAM" id="SignalP"/>
    </source>
</evidence>
<dbReference type="CDD" id="cd07560">
    <property type="entry name" value="Peptidase_S41_CPP"/>
    <property type="match status" value="1"/>
</dbReference>
<evidence type="ECO:0000256" key="1">
    <source>
        <dbReference type="ARBA" id="ARBA00009179"/>
    </source>
</evidence>
<keyword evidence="4 5" id="KW-0720">Serine protease</keyword>
<accession>A0A168KTB8</accession>
<dbReference type="STRING" id="494026.PGLA_12265"/>
<dbReference type="GO" id="GO:0006508">
    <property type="term" value="P:proteolysis"/>
    <property type="evidence" value="ECO:0007669"/>
    <property type="project" value="UniProtKB-KW"/>
</dbReference>
<dbReference type="Proteomes" id="UP000076967">
    <property type="component" value="Unassembled WGS sequence"/>
</dbReference>
<dbReference type="Pfam" id="PF22694">
    <property type="entry name" value="CtpB_N-like"/>
    <property type="match status" value="1"/>
</dbReference>
<comment type="similarity">
    <text evidence="1 5">Belongs to the peptidase S41A family.</text>
</comment>
<dbReference type="SMART" id="SM00228">
    <property type="entry name" value="PDZ"/>
    <property type="match status" value="1"/>
</dbReference>
<dbReference type="GO" id="GO:0004175">
    <property type="term" value="F:endopeptidase activity"/>
    <property type="evidence" value="ECO:0007669"/>
    <property type="project" value="TreeGrafter"/>
</dbReference>
<dbReference type="OrthoDB" id="9812068at2"/>
<evidence type="ECO:0000256" key="4">
    <source>
        <dbReference type="ARBA" id="ARBA00022825"/>
    </source>
</evidence>
<dbReference type="PANTHER" id="PTHR32060:SF30">
    <property type="entry name" value="CARBOXY-TERMINAL PROCESSING PROTEASE CTPA"/>
    <property type="match status" value="1"/>
</dbReference>
<organism evidence="8 9">
    <name type="scientific">Paenibacillus glacialis</name>
    <dbReference type="NCBI Taxonomy" id="494026"/>
    <lineage>
        <taxon>Bacteria</taxon>
        <taxon>Bacillati</taxon>
        <taxon>Bacillota</taxon>
        <taxon>Bacilli</taxon>
        <taxon>Bacillales</taxon>
        <taxon>Paenibacillaceae</taxon>
        <taxon>Paenibacillus</taxon>
    </lineage>
</organism>
<dbReference type="GO" id="GO:0007165">
    <property type="term" value="P:signal transduction"/>
    <property type="evidence" value="ECO:0007669"/>
    <property type="project" value="TreeGrafter"/>
</dbReference>
<dbReference type="InterPro" id="IPR055210">
    <property type="entry name" value="CtpA/B_N"/>
</dbReference>
<sequence length="481" mass="53118">MKFYRKSLTILIFTSMIGISQFSSYAKASGTDSSTKIDEILQMIHTNHLSDASKEELTNAAIKGMIDSLDDPYTEYFTNEEQSQFLNVINQDYLGIGITMDHDDKGVYISEVATGSSAEQAGLLKGDYIHKLNGNKLNHTNVNLLFTEALSKKVEGSTITLSINRGNVVKNFVVPLRKMEYPIVRSKTLAEDIGYLALSSFSADADKAFTTALAELESKGMKALIIDLRNNGGGYIETAKAIATHFMKDQVLMISRNKDDIERSIMVNGGKKATYPVIIMVNENTASASEIFAGAMQDYKLAKVIGVNTYGKGVTQNIMTVFNGGALKITTEEYFTPNRHSVNKKGIKPDIEARGDVEQMIEAYYAAGAKSVKLKLTKTEYSLNHAQFVGYGSEAFIVKEKDILVPTRLIMAILDGNVTMDHVSKSLVFTKKDMKEKLSLNSTNIVIRDGISYVSPSFIQSKFPQLDWSYKNSTVTLEASQ</sequence>
<dbReference type="RefSeq" id="WP_068533076.1">
    <property type="nucleotide sequence ID" value="NZ_LVJH01000021.1"/>
</dbReference>
<dbReference type="AlphaFoldDB" id="A0A168KTB8"/>
<comment type="caution">
    <text evidence="8">The sequence shown here is derived from an EMBL/GenBank/DDBJ whole genome shotgun (WGS) entry which is preliminary data.</text>
</comment>
<dbReference type="Gene3D" id="3.30.750.44">
    <property type="match status" value="1"/>
</dbReference>
<keyword evidence="6" id="KW-0732">Signal</keyword>
<proteinExistence type="inferred from homology"/>
<evidence type="ECO:0000256" key="3">
    <source>
        <dbReference type="ARBA" id="ARBA00022801"/>
    </source>
</evidence>
<name>A0A168KTB8_9BACL</name>
<dbReference type="EMBL" id="LVJH01000021">
    <property type="protein sequence ID" value="OAB42439.1"/>
    <property type="molecule type" value="Genomic_DNA"/>
</dbReference>
<dbReference type="NCBIfam" id="TIGR00225">
    <property type="entry name" value="prc"/>
    <property type="match status" value="1"/>
</dbReference>
<dbReference type="Gene3D" id="2.30.42.10">
    <property type="match status" value="1"/>
</dbReference>
<dbReference type="GO" id="GO:0030288">
    <property type="term" value="C:outer membrane-bounded periplasmic space"/>
    <property type="evidence" value="ECO:0007669"/>
    <property type="project" value="TreeGrafter"/>
</dbReference>
<keyword evidence="2 5" id="KW-0645">Protease</keyword>
<dbReference type="PROSITE" id="PS50106">
    <property type="entry name" value="PDZ"/>
    <property type="match status" value="1"/>
</dbReference>
<gene>
    <name evidence="8" type="ORF">PGLA_12265</name>
</gene>